<dbReference type="OrthoDB" id="5823761at2759"/>
<evidence type="ECO:0000313" key="1">
    <source>
        <dbReference type="EMBL" id="TFY76344.1"/>
    </source>
</evidence>
<protein>
    <submittedName>
        <fullName evidence="1">Uncharacterized protein</fullName>
    </submittedName>
</protein>
<reference evidence="1 2" key="1">
    <citation type="submission" date="2019-02" db="EMBL/GenBank/DDBJ databases">
        <title>Genome sequencing of the rare red list fungi Hericium alpestre (H. flagellum).</title>
        <authorList>
            <person name="Buettner E."/>
            <person name="Kellner H."/>
        </authorList>
    </citation>
    <scope>NUCLEOTIDE SEQUENCE [LARGE SCALE GENOMIC DNA]</scope>
    <source>
        <strain evidence="1 2">DSM 108284</strain>
    </source>
</reference>
<dbReference type="EMBL" id="SFCI01001236">
    <property type="protein sequence ID" value="TFY76344.1"/>
    <property type="molecule type" value="Genomic_DNA"/>
</dbReference>
<dbReference type="AlphaFoldDB" id="A0A4Y9ZQ06"/>
<name>A0A4Y9ZQ06_9AGAM</name>
<sequence length="59" mass="6155">MIYSPTRLAVGYTDFGVWNVSYDSVSCKPDWTGSKSAAALGSAPNLGNGVCCPADPTVR</sequence>
<evidence type="ECO:0000313" key="2">
    <source>
        <dbReference type="Proteomes" id="UP000298061"/>
    </source>
</evidence>
<dbReference type="InterPro" id="IPR036908">
    <property type="entry name" value="RlpA-like_sf"/>
</dbReference>
<dbReference type="Proteomes" id="UP000298061">
    <property type="component" value="Unassembled WGS sequence"/>
</dbReference>
<accession>A0A4Y9ZQ06</accession>
<organism evidence="1 2">
    <name type="scientific">Hericium alpestre</name>
    <dbReference type="NCBI Taxonomy" id="135208"/>
    <lineage>
        <taxon>Eukaryota</taxon>
        <taxon>Fungi</taxon>
        <taxon>Dikarya</taxon>
        <taxon>Basidiomycota</taxon>
        <taxon>Agaricomycotina</taxon>
        <taxon>Agaricomycetes</taxon>
        <taxon>Russulales</taxon>
        <taxon>Hericiaceae</taxon>
        <taxon>Hericium</taxon>
    </lineage>
</organism>
<keyword evidence="2" id="KW-1185">Reference proteome</keyword>
<dbReference type="Gene3D" id="2.40.40.10">
    <property type="entry name" value="RlpA-like domain"/>
    <property type="match status" value="1"/>
</dbReference>
<comment type="caution">
    <text evidence="1">The sequence shown here is derived from an EMBL/GenBank/DDBJ whole genome shotgun (WGS) entry which is preliminary data.</text>
</comment>
<proteinExistence type="predicted"/>
<gene>
    <name evidence="1" type="ORF">EWM64_g7666</name>
</gene>